<feature type="compositionally biased region" description="Polar residues" evidence="2">
    <location>
        <begin position="136"/>
        <end position="148"/>
    </location>
</feature>
<dbReference type="PaxDb" id="4097-A0A1S4BL79"/>
<name>A0A1S4BL79_TOBAC</name>
<keyword evidence="1" id="KW-0175">Coiled coil</keyword>
<evidence type="ECO:0000256" key="2">
    <source>
        <dbReference type="SAM" id="MobiDB-lite"/>
    </source>
</evidence>
<reference evidence="3" key="1">
    <citation type="submission" date="2025-08" db="UniProtKB">
        <authorList>
            <consortium name="RefSeq"/>
        </authorList>
    </citation>
    <scope>IDENTIFICATION</scope>
</reference>
<evidence type="ECO:0000313" key="3">
    <source>
        <dbReference type="RefSeq" id="XP_016489624.1"/>
    </source>
</evidence>
<dbReference type="KEGG" id="nta:107809490"/>
<evidence type="ECO:0000256" key="1">
    <source>
        <dbReference type="SAM" id="Coils"/>
    </source>
</evidence>
<feature type="coiled-coil region" evidence="1">
    <location>
        <begin position="173"/>
        <end position="224"/>
    </location>
</feature>
<accession>A0A1S4BL79</accession>
<dbReference type="OrthoDB" id="1749864at2759"/>
<feature type="non-terminal residue" evidence="3">
    <location>
        <position position="1"/>
    </location>
</feature>
<protein>
    <submittedName>
        <fullName evidence="3">Serine/threonine-protein kinase TOUSLED-like</fullName>
    </submittedName>
</protein>
<proteinExistence type="predicted"/>
<dbReference type="RefSeq" id="XP_016489624.1">
    <property type="nucleotide sequence ID" value="XM_016634138.1"/>
</dbReference>
<feature type="non-terminal residue" evidence="3">
    <location>
        <position position="252"/>
    </location>
</feature>
<dbReference type="STRING" id="4097.A0A1S4BL79"/>
<sequence>FCSGIITNIPGYDQEELITLYELHKLLIANLLVSSAANRSPSSALKARFSFSLLTFPLPLNQNGREFLIQANTQKRRKLEDDNSSTSFEHVETAADTVKKIVDNTDTSNVGSDVSRRKQSRVKGQTNSGRGRGSRISDQTKPQAVSVSNGQLENSYQKLQDGLPKEQIGHDRQTVFEEEITSLRAKVVALEEELKKSRQEASDYQHQCQQLEKELKDLKDYEQQIKPKVCFISCFTSFGWLSSVSALETISI</sequence>
<gene>
    <name evidence="3" type="primary">LOC107809490</name>
</gene>
<dbReference type="PANTHER" id="PTHR23313:SF0">
    <property type="entry name" value="TESTIS-EXPRESSED PROTEIN 9"/>
    <property type="match status" value="1"/>
</dbReference>
<dbReference type="AlphaFoldDB" id="A0A1S4BL79"/>
<feature type="region of interest" description="Disordered" evidence="2">
    <location>
        <begin position="99"/>
        <end position="148"/>
    </location>
</feature>
<organism evidence="3">
    <name type="scientific">Nicotiana tabacum</name>
    <name type="common">Common tobacco</name>
    <dbReference type="NCBI Taxonomy" id="4097"/>
    <lineage>
        <taxon>Eukaryota</taxon>
        <taxon>Viridiplantae</taxon>
        <taxon>Streptophyta</taxon>
        <taxon>Embryophyta</taxon>
        <taxon>Tracheophyta</taxon>
        <taxon>Spermatophyta</taxon>
        <taxon>Magnoliopsida</taxon>
        <taxon>eudicotyledons</taxon>
        <taxon>Gunneridae</taxon>
        <taxon>Pentapetalae</taxon>
        <taxon>asterids</taxon>
        <taxon>lamiids</taxon>
        <taxon>Solanales</taxon>
        <taxon>Solanaceae</taxon>
        <taxon>Nicotianoideae</taxon>
        <taxon>Nicotianeae</taxon>
        <taxon>Nicotiana</taxon>
    </lineage>
</organism>
<dbReference type="PANTHER" id="PTHR23313">
    <property type="entry name" value="TSEC1-RELATED"/>
    <property type="match status" value="1"/>
</dbReference>